<dbReference type="EMBL" id="FQZI01000008">
    <property type="protein sequence ID" value="SHJ20265.1"/>
    <property type="molecule type" value="Genomic_DNA"/>
</dbReference>
<organism evidence="12 13">
    <name type="scientific">Flavobacterium terrae</name>
    <dbReference type="NCBI Taxonomy" id="415425"/>
    <lineage>
        <taxon>Bacteria</taxon>
        <taxon>Pseudomonadati</taxon>
        <taxon>Bacteroidota</taxon>
        <taxon>Flavobacteriia</taxon>
        <taxon>Flavobacteriales</taxon>
        <taxon>Flavobacteriaceae</taxon>
        <taxon>Flavobacterium</taxon>
    </lineage>
</organism>
<keyword evidence="5 10" id="KW-0479">Metal-binding</keyword>
<dbReference type="AlphaFoldDB" id="A0A1M6HDK7"/>
<evidence type="ECO:0000256" key="2">
    <source>
        <dbReference type="ARBA" id="ARBA00016337"/>
    </source>
</evidence>
<accession>A0A1M6HDK7</accession>
<dbReference type="SUPFAM" id="SSF143631">
    <property type="entry name" value="ApbE-like"/>
    <property type="match status" value="1"/>
</dbReference>
<gene>
    <name evidence="12" type="ORF">SAMN05444363_2985</name>
</gene>
<evidence type="ECO:0000256" key="6">
    <source>
        <dbReference type="ARBA" id="ARBA00022827"/>
    </source>
</evidence>
<evidence type="ECO:0000256" key="10">
    <source>
        <dbReference type="PIRNR" id="PIRNR006268"/>
    </source>
</evidence>
<proteinExistence type="inferred from homology"/>
<protein>
    <recommendedName>
        <fullName evidence="2 10">FAD:protein FMN transferase</fullName>
        <ecNumber evidence="1 10">2.7.1.180</ecNumber>
    </recommendedName>
    <alternativeName>
        <fullName evidence="8 10">Flavin transferase</fullName>
    </alternativeName>
</protein>
<comment type="similarity">
    <text evidence="10">Belongs to the ApbE family.</text>
</comment>
<dbReference type="RefSeq" id="WP_073312284.1">
    <property type="nucleotide sequence ID" value="NZ_FQZI01000008.1"/>
</dbReference>
<dbReference type="EC" id="2.7.1.180" evidence="1 10"/>
<comment type="cofactor">
    <cofactor evidence="11">
        <name>Mg(2+)</name>
        <dbReference type="ChEBI" id="CHEBI:18420"/>
    </cofactor>
    <cofactor evidence="11">
        <name>Mn(2+)</name>
        <dbReference type="ChEBI" id="CHEBI:29035"/>
    </cofactor>
    <text evidence="11">Magnesium. Can also use manganese.</text>
</comment>
<dbReference type="GO" id="GO:0046872">
    <property type="term" value="F:metal ion binding"/>
    <property type="evidence" value="ECO:0007669"/>
    <property type="project" value="UniProtKB-UniRule"/>
</dbReference>
<dbReference type="Gene3D" id="3.10.520.10">
    <property type="entry name" value="ApbE-like domains"/>
    <property type="match status" value="1"/>
</dbReference>
<comment type="catalytic activity">
    <reaction evidence="9 10">
        <text>L-threonyl-[protein] + FAD = FMN-L-threonyl-[protein] + AMP + H(+)</text>
        <dbReference type="Rhea" id="RHEA:36847"/>
        <dbReference type="Rhea" id="RHEA-COMP:11060"/>
        <dbReference type="Rhea" id="RHEA-COMP:11061"/>
        <dbReference type="ChEBI" id="CHEBI:15378"/>
        <dbReference type="ChEBI" id="CHEBI:30013"/>
        <dbReference type="ChEBI" id="CHEBI:57692"/>
        <dbReference type="ChEBI" id="CHEBI:74257"/>
        <dbReference type="ChEBI" id="CHEBI:456215"/>
        <dbReference type="EC" id="2.7.1.180"/>
    </reaction>
</comment>
<keyword evidence="12" id="KW-0449">Lipoprotein</keyword>
<keyword evidence="7 10" id="KW-0460">Magnesium</keyword>
<dbReference type="PIRSF" id="PIRSF006268">
    <property type="entry name" value="ApbE"/>
    <property type="match status" value="1"/>
</dbReference>
<reference evidence="13" key="1">
    <citation type="submission" date="2016-11" db="EMBL/GenBank/DDBJ databases">
        <authorList>
            <person name="Varghese N."/>
            <person name="Submissions S."/>
        </authorList>
    </citation>
    <scope>NUCLEOTIDE SEQUENCE [LARGE SCALE GENOMIC DNA]</scope>
    <source>
        <strain evidence="13">DSM 18829</strain>
    </source>
</reference>
<keyword evidence="3 10" id="KW-0285">Flavoprotein</keyword>
<evidence type="ECO:0000256" key="9">
    <source>
        <dbReference type="ARBA" id="ARBA00048540"/>
    </source>
</evidence>
<evidence type="ECO:0000256" key="8">
    <source>
        <dbReference type="ARBA" id="ARBA00031306"/>
    </source>
</evidence>
<dbReference type="Pfam" id="PF02424">
    <property type="entry name" value="ApbE"/>
    <property type="match status" value="1"/>
</dbReference>
<dbReference type="PANTHER" id="PTHR30040:SF2">
    <property type="entry name" value="FAD:PROTEIN FMN TRANSFERASE"/>
    <property type="match status" value="1"/>
</dbReference>
<dbReference type="PANTHER" id="PTHR30040">
    <property type="entry name" value="THIAMINE BIOSYNTHESIS LIPOPROTEIN APBE"/>
    <property type="match status" value="1"/>
</dbReference>
<dbReference type="InterPro" id="IPR024932">
    <property type="entry name" value="ApbE"/>
</dbReference>
<keyword evidence="6 10" id="KW-0274">FAD</keyword>
<evidence type="ECO:0000256" key="1">
    <source>
        <dbReference type="ARBA" id="ARBA00011955"/>
    </source>
</evidence>
<dbReference type="STRING" id="415425.SAMN05444363_2985"/>
<name>A0A1M6HDK7_9FLAO</name>
<dbReference type="Proteomes" id="UP000184488">
    <property type="component" value="Unassembled WGS sequence"/>
</dbReference>
<evidence type="ECO:0000313" key="13">
    <source>
        <dbReference type="Proteomes" id="UP000184488"/>
    </source>
</evidence>
<evidence type="ECO:0000256" key="7">
    <source>
        <dbReference type="ARBA" id="ARBA00022842"/>
    </source>
</evidence>
<feature type="binding site" evidence="11">
    <location>
        <position position="283"/>
    </location>
    <ligand>
        <name>Mg(2+)</name>
        <dbReference type="ChEBI" id="CHEBI:18420"/>
    </ligand>
</feature>
<dbReference type="InterPro" id="IPR003374">
    <property type="entry name" value="ApbE-like_sf"/>
</dbReference>
<feature type="binding site" evidence="11">
    <location>
        <position position="167"/>
    </location>
    <ligand>
        <name>Mg(2+)</name>
        <dbReference type="ChEBI" id="CHEBI:18420"/>
    </ligand>
</feature>
<evidence type="ECO:0000256" key="3">
    <source>
        <dbReference type="ARBA" id="ARBA00022630"/>
    </source>
</evidence>
<keyword evidence="4 10" id="KW-0808">Transferase</keyword>
<evidence type="ECO:0000256" key="4">
    <source>
        <dbReference type="ARBA" id="ARBA00022679"/>
    </source>
</evidence>
<sequence>MNRILFLIVLVSNVVVAQVQRHRAVTLMGSRFDITIEAKDSLSAEKYIDESITEIERIENLISEWRPQTQISEVNRNAGIKPVKVDKEVIRLTQSGIYFSKLTDCAFDISIVAMDKIWKFDGSMTTMPSAEAIKKSVEKVGYQNIEIDTIASTIFLKKPGMKIGFGSIGKGYAADKTRELMELKGVKAGIINASGDLTTWGKQHNGKYWTVGITNPFKNDDYAEVFKLKRFAVTTSGNYEKFVEFDGKRYSHIINPKTGMPSTEICSVSVFGPSAEIANGFSTSIIVLGVEEGLKLLAKFPDYSCVLITDKGKIIKSKNFKKKKLIK</sequence>
<evidence type="ECO:0000256" key="11">
    <source>
        <dbReference type="PIRSR" id="PIRSR006268-2"/>
    </source>
</evidence>
<keyword evidence="13" id="KW-1185">Reference proteome</keyword>
<evidence type="ECO:0000256" key="5">
    <source>
        <dbReference type="ARBA" id="ARBA00022723"/>
    </source>
</evidence>
<dbReference type="GO" id="GO:0016740">
    <property type="term" value="F:transferase activity"/>
    <property type="evidence" value="ECO:0007669"/>
    <property type="project" value="UniProtKB-UniRule"/>
</dbReference>
<evidence type="ECO:0000313" key="12">
    <source>
        <dbReference type="EMBL" id="SHJ20265.1"/>
    </source>
</evidence>